<sequence length="196" mass="23081">MKKIEIRTRKKTDTQWQKPTGSPTLQMLILSAQWSYMKEASSLYQYFNTCVPDTLLASFHILSIKHLHIRALLKSDDLFTVLMKTLNEEKYNYARALWIRELRDFNKLNRFGDIKDHFPIIDKLVCAKVDYLQKNPEYHPIYGKTLSTFWPFGDLRALGDISDPSLILVHRDVHNPHYDCCMPRIPPLDVIDDNKR</sequence>
<evidence type="ECO:0000313" key="1">
    <source>
        <dbReference type="EMBL" id="KAK3506742.1"/>
    </source>
</evidence>
<gene>
    <name evidence="1" type="ORF">QTP70_021778</name>
</gene>
<proteinExistence type="predicted"/>
<accession>A0AAE0PRM4</accession>
<protein>
    <submittedName>
        <fullName evidence="1">Uncharacterized protein</fullName>
    </submittedName>
</protein>
<reference evidence="1" key="1">
    <citation type="submission" date="2023-06" db="EMBL/GenBank/DDBJ databases">
        <title>Male Hemibagrus guttatus genome.</title>
        <authorList>
            <person name="Bian C."/>
        </authorList>
    </citation>
    <scope>NUCLEOTIDE SEQUENCE</scope>
    <source>
        <strain evidence="1">Male_cb2023</strain>
        <tissue evidence="1">Muscle</tissue>
    </source>
</reference>
<keyword evidence="2" id="KW-1185">Reference proteome</keyword>
<dbReference type="EMBL" id="JAUCMX010000030">
    <property type="protein sequence ID" value="KAK3506742.1"/>
    <property type="molecule type" value="Genomic_DNA"/>
</dbReference>
<dbReference type="AlphaFoldDB" id="A0AAE0PRM4"/>
<evidence type="ECO:0000313" key="2">
    <source>
        <dbReference type="Proteomes" id="UP001274896"/>
    </source>
</evidence>
<comment type="caution">
    <text evidence="1">The sequence shown here is derived from an EMBL/GenBank/DDBJ whole genome shotgun (WGS) entry which is preliminary data.</text>
</comment>
<organism evidence="1 2">
    <name type="scientific">Hemibagrus guttatus</name>
    <dbReference type="NCBI Taxonomy" id="175788"/>
    <lineage>
        <taxon>Eukaryota</taxon>
        <taxon>Metazoa</taxon>
        <taxon>Chordata</taxon>
        <taxon>Craniata</taxon>
        <taxon>Vertebrata</taxon>
        <taxon>Euteleostomi</taxon>
        <taxon>Actinopterygii</taxon>
        <taxon>Neopterygii</taxon>
        <taxon>Teleostei</taxon>
        <taxon>Ostariophysi</taxon>
        <taxon>Siluriformes</taxon>
        <taxon>Bagridae</taxon>
        <taxon>Hemibagrus</taxon>
    </lineage>
</organism>
<dbReference type="Proteomes" id="UP001274896">
    <property type="component" value="Unassembled WGS sequence"/>
</dbReference>
<name>A0AAE0PRM4_9TELE</name>